<dbReference type="PANTHER" id="PTHR31280">
    <property type="entry name" value="PROTEIN UNC-13 HOMOLOG"/>
    <property type="match status" value="1"/>
</dbReference>
<evidence type="ECO:0000313" key="3">
    <source>
        <dbReference type="Proteomes" id="UP000428333"/>
    </source>
</evidence>
<dbReference type="OrthoDB" id="1743520at2759"/>
<gene>
    <name evidence="2" type="ORF">C3L33_08399</name>
</gene>
<dbReference type="Proteomes" id="UP000428333">
    <property type="component" value="Linkage Group LG05"/>
</dbReference>
<feature type="non-terminal residue" evidence="2">
    <location>
        <position position="275"/>
    </location>
</feature>
<evidence type="ECO:0000256" key="1">
    <source>
        <dbReference type="SAM" id="MobiDB-lite"/>
    </source>
</evidence>
<evidence type="ECO:0000313" key="2">
    <source>
        <dbReference type="EMBL" id="KAE9459741.1"/>
    </source>
</evidence>
<protein>
    <submittedName>
        <fullName evidence="2">Uncharacterized protein</fullName>
    </submittedName>
</protein>
<accession>A0A6A4LTI2</accession>
<feature type="region of interest" description="Disordered" evidence="1">
    <location>
        <begin position="96"/>
        <end position="152"/>
    </location>
</feature>
<keyword evidence="3" id="KW-1185">Reference proteome</keyword>
<reference evidence="2 3" key="1">
    <citation type="journal article" date="2019" name="Genome Biol. Evol.">
        <title>The Rhododendron genome and chromosomal organization provide insight into shared whole-genome duplications across the heath family (Ericaceae).</title>
        <authorList>
            <person name="Soza V.L."/>
            <person name="Lindsley D."/>
            <person name="Waalkes A."/>
            <person name="Ramage E."/>
            <person name="Patwardhan R.P."/>
            <person name="Burton J.N."/>
            <person name="Adey A."/>
            <person name="Kumar A."/>
            <person name="Qiu R."/>
            <person name="Shendure J."/>
            <person name="Hall B."/>
        </authorList>
    </citation>
    <scope>NUCLEOTIDE SEQUENCE [LARGE SCALE GENOMIC DNA]</scope>
    <source>
        <strain evidence="2">RSF 1966-606</strain>
    </source>
</reference>
<dbReference type="EMBL" id="QEFC01001161">
    <property type="protein sequence ID" value="KAE9459741.1"/>
    <property type="molecule type" value="Genomic_DNA"/>
</dbReference>
<feature type="compositionally biased region" description="Basic and acidic residues" evidence="1">
    <location>
        <begin position="99"/>
        <end position="112"/>
    </location>
</feature>
<dbReference type="AlphaFoldDB" id="A0A6A4LTI2"/>
<organism evidence="2 3">
    <name type="scientific">Rhododendron williamsianum</name>
    <dbReference type="NCBI Taxonomy" id="262921"/>
    <lineage>
        <taxon>Eukaryota</taxon>
        <taxon>Viridiplantae</taxon>
        <taxon>Streptophyta</taxon>
        <taxon>Embryophyta</taxon>
        <taxon>Tracheophyta</taxon>
        <taxon>Spermatophyta</taxon>
        <taxon>Magnoliopsida</taxon>
        <taxon>eudicotyledons</taxon>
        <taxon>Gunneridae</taxon>
        <taxon>Pentapetalae</taxon>
        <taxon>asterids</taxon>
        <taxon>Ericales</taxon>
        <taxon>Ericaceae</taxon>
        <taxon>Ericoideae</taxon>
        <taxon>Rhodoreae</taxon>
        <taxon>Rhododendron</taxon>
    </lineage>
</organism>
<proteinExistence type="predicted"/>
<name>A0A6A4LTI2_9ERIC</name>
<dbReference type="InterPro" id="IPR008528">
    <property type="entry name" value="unc-13_homologue"/>
</dbReference>
<sequence>MPPGAVSLDDVDLDQVSVDYVLSCAKKGGMLELSEAIRDYHDNTLFPHMNNMGSTDEFFLVTTPDLSGSPPKRAPPPVPMFTPSPILPSLSKSVSLISTHEEESPESTHVEESLNSTQVQELSVDDIEDFEDDDDLEEVESRRTSRRIPNDASDLAPGLSSFATGISDDDLRETAYEILLAAAGASGGLIVPTKEKKKEKRSRFMRKLGRGKSELAVNQSQHATGLVGLLETMRVQMELNMLEEGLINHPAVGFGESGRKASELRILLAKIEESE</sequence>
<dbReference type="PANTHER" id="PTHR31280:SF2">
    <property type="entry name" value="PROTEIN UNC-13 HOMOLOG"/>
    <property type="match status" value="1"/>
</dbReference>
<comment type="caution">
    <text evidence="2">The sequence shown here is derived from an EMBL/GenBank/DDBJ whole genome shotgun (WGS) entry which is preliminary data.</text>
</comment>
<feature type="non-terminal residue" evidence="2">
    <location>
        <position position="1"/>
    </location>
</feature>
<feature type="compositionally biased region" description="Acidic residues" evidence="1">
    <location>
        <begin position="123"/>
        <end position="138"/>
    </location>
</feature>